<dbReference type="Proteomes" id="UP000507470">
    <property type="component" value="Unassembled WGS sequence"/>
</dbReference>
<evidence type="ECO:0000256" key="1">
    <source>
        <dbReference type="SAM" id="MobiDB-lite"/>
    </source>
</evidence>
<protein>
    <recommendedName>
        <fullName evidence="4">CCHC-type domain-containing protein</fullName>
    </recommendedName>
</protein>
<dbReference type="PANTHER" id="PTHR33198:SF20">
    <property type="entry name" value="RETROTRANSPOSON GAG DOMAIN-CONTAINING PROTEIN"/>
    <property type="match status" value="1"/>
</dbReference>
<feature type="compositionally biased region" description="Polar residues" evidence="1">
    <location>
        <begin position="215"/>
        <end position="232"/>
    </location>
</feature>
<proteinExistence type="predicted"/>
<organism evidence="2 3">
    <name type="scientific">Mytilus coruscus</name>
    <name type="common">Sea mussel</name>
    <dbReference type="NCBI Taxonomy" id="42192"/>
    <lineage>
        <taxon>Eukaryota</taxon>
        <taxon>Metazoa</taxon>
        <taxon>Spiralia</taxon>
        <taxon>Lophotrochozoa</taxon>
        <taxon>Mollusca</taxon>
        <taxon>Bivalvia</taxon>
        <taxon>Autobranchia</taxon>
        <taxon>Pteriomorphia</taxon>
        <taxon>Mytilida</taxon>
        <taxon>Mytiloidea</taxon>
        <taxon>Mytilidae</taxon>
        <taxon>Mytilinae</taxon>
        <taxon>Mytilus</taxon>
    </lineage>
</organism>
<evidence type="ECO:0000313" key="2">
    <source>
        <dbReference type="EMBL" id="CAC5398868.1"/>
    </source>
</evidence>
<reference evidence="2 3" key="1">
    <citation type="submission" date="2020-06" db="EMBL/GenBank/DDBJ databases">
        <authorList>
            <person name="Li R."/>
            <person name="Bekaert M."/>
        </authorList>
    </citation>
    <scope>NUCLEOTIDE SEQUENCE [LARGE SCALE GENOMIC DNA]</scope>
    <source>
        <strain evidence="3">wild</strain>
    </source>
</reference>
<dbReference type="AlphaFoldDB" id="A0A6J8CQS1"/>
<accession>A0A6J8CQS1</accession>
<dbReference type="EMBL" id="CACVKT020005969">
    <property type="protein sequence ID" value="CAC5398868.1"/>
    <property type="molecule type" value="Genomic_DNA"/>
</dbReference>
<dbReference type="OrthoDB" id="5989380at2759"/>
<keyword evidence="3" id="KW-1185">Reference proteome</keyword>
<sequence>MDKSIKKHRKKIKNKISNLKSNNPKEYWRILNINKASKTPFVQITVLFDFFKDLNDGENVENENPTESHVNVDSLNVYINSLITRDQVENALKGLKNNKESANCHILRVQKDIDTFEEYLTDLKILVKDCGYATPEEMVRDAIVFGTKDHKVREKCITEGSELTLEKAINFARTYELSKAQLKSMESEDKTINMLNKQGSRSNNFTSGKKYGKQYTLQRGPPQNNKGQSPNFANKCKNCGGKHERRKCPAFGKQCNKCHKYNHFVSVCLSSNKSTKKMHTLDICSESDDDELFVATVDD</sequence>
<gene>
    <name evidence="2" type="ORF">MCOR_33194</name>
</gene>
<evidence type="ECO:0008006" key="4">
    <source>
        <dbReference type="Google" id="ProtNLM"/>
    </source>
</evidence>
<feature type="region of interest" description="Disordered" evidence="1">
    <location>
        <begin position="212"/>
        <end position="232"/>
    </location>
</feature>
<dbReference type="PANTHER" id="PTHR33198">
    <property type="entry name" value="ANK_REP_REGION DOMAIN-CONTAINING PROTEIN-RELATED"/>
    <property type="match status" value="1"/>
</dbReference>
<name>A0A6J8CQS1_MYTCO</name>
<evidence type="ECO:0000313" key="3">
    <source>
        <dbReference type="Proteomes" id="UP000507470"/>
    </source>
</evidence>